<dbReference type="EMBL" id="MRZV01001527">
    <property type="protein sequence ID" value="PIK37258.1"/>
    <property type="molecule type" value="Genomic_DNA"/>
</dbReference>
<evidence type="ECO:0000313" key="1">
    <source>
        <dbReference type="EMBL" id="PIK37258.1"/>
    </source>
</evidence>
<name>A0A2G8JNG7_STIJA</name>
<gene>
    <name evidence="1" type="ORF">BSL78_25907</name>
</gene>
<reference evidence="1 2" key="1">
    <citation type="journal article" date="2017" name="PLoS Biol.">
        <title>The sea cucumber genome provides insights into morphological evolution and visceral regeneration.</title>
        <authorList>
            <person name="Zhang X."/>
            <person name="Sun L."/>
            <person name="Yuan J."/>
            <person name="Sun Y."/>
            <person name="Gao Y."/>
            <person name="Zhang L."/>
            <person name="Li S."/>
            <person name="Dai H."/>
            <person name="Hamel J.F."/>
            <person name="Liu C."/>
            <person name="Yu Y."/>
            <person name="Liu S."/>
            <person name="Lin W."/>
            <person name="Guo K."/>
            <person name="Jin S."/>
            <person name="Xu P."/>
            <person name="Storey K.B."/>
            <person name="Huan P."/>
            <person name="Zhang T."/>
            <person name="Zhou Y."/>
            <person name="Zhang J."/>
            <person name="Lin C."/>
            <person name="Li X."/>
            <person name="Xing L."/>
            <person name="Huo D."/>
            <person name="Sun M."/>
            <person name="Wang L."/>
            <person name="Mercier A."/>
            <person name="Li F."/>
            <person name="Yang H."/>
            <person name="Xiang J."/>
        </authorList>
    </citation>
    <scope>NUCLEOTIDE SEQUENCE [LARGE SCALE GENOMIC DNA]</scope>
    <source>
        <strain evidence="1">Shaxun</strain>
        <tissue evidence="1">Muscle</tissue>
    </source>
</reference>
<protein>
    <submittedName>
        <fullName evidence="1">Uncharacterized protein</fullName>
    </submittedName>
</protein>
<keyword evidence="2" id="KW-1185">Reference proteome</keyword>
<dbReference type="AlphaFoldDB" id="A0A2G8JNG7"/>
<feature type="non-terminal residue" evidence="1">
    <location>
        <position position="284"/>
    </location>
</feature>
<dbReference type="Proteomes" id="UP000230750">
    <property type="component" value="Unassembled WGS sequence"/>
</dbReference>
<sequence length="284" mass="32488">MWNKMGRARKPNDCSIIPDHSKLNKLLFEALTGKNQQIVWQKDMFKTIVGDECYNELITIGILLEEDILNINDKPGMAAVSVIQRTTVVRFYHKLFAEWYAANYLSKCARSIFPLWLRNKFEKTNPVDLQFVFRFACGLNKKASSRIIKYLKGMEDGQSFAILCFFEQVGEPDDVVAMVTDLCTGGVTISSTDSRLLQRSTIQILDIAAKSNIPITSVYLNKSFNECEEDVIVLHSGLRLNQLLTVEKIHIETEQVNIEPRVLTEEDVKIIPLWLRSEHLKDLS</sequence>
<evidence type="ECO:0000313" key="2">
    <source>
        <dbReference type="Proteomes" id="UP000230750"/>
    </source>
</evidence>
<comment type="caution">
    <text evidence="1">The sequence shown here is derived from an EMBL/GenBank/DDBJ whole genome shotgun (WGS) entry which is preliminary data.</text>
</comment>
<accession>A0A2G8JNG7</accession>
<proteinExistence type="predicted"/>
<organism evidence="1 2">
    <name type="scientific">Stichopus japonicus</name>
    <name type="common">Sea cucumber</name>
    <dbReference type="NCBI Taxonomy" id="307972"/>
    <lineage>
        <taxon>Eukaryota</taxon>
        <taxon>Metazoa</taxon>
        <taxon>Echinodermata</taxon>
        <taxon>Eleutherozoa</taxon>
        <taxon>Echinozoa</taxon>
        <taxon>Holothuroidea</taxon>
        <taxon>Aspidochirotacea</taxon>
        <taxon>Aspidochirotida</taxon>
        <taxon>Stichopodidae</taxon>
        <taxon>Apostichopus</taxon>
    </lineage>
</organism>